<proteinExistence type="predicted"/>
<dbReference type="GeneID" id="111309511"/>
<feature type="region of interest" description="Disordered" evidence="1">
    <location>
        <begin position="420"/>
        <end position="447"/>
    </location>
</feature>
<dbReference type="RefSeq" id="XP_022764282.1">
    <property type="nucleotide sequence ID" value="XM_022908547.1"/>
</dbReference>
<dbReference type="InterPro" id="IPR053781">
    <property type="entry name" value="F-box_AtFBL13-like"/>
</dbReference>
<accession>A0A6P6AHD1</accession>
<dbReference type="OrthoDB" id="976179at2759"/>
<evidence type="ECO:0000313" key="4">
    <source>
        <dbReference type="RefSeq" id="XP_022764282.1"/>
    </source>
</evidence>
<dbReference type="InterPro" id="IPR001810">
    <property type="entry name" value="F-box_dom"/>
</dbReference>
<dbReference type="Pfam" id="PF00646">
    <property type="entry name" value="F-box"/>
    <property type="match status" value="1"/>
</dbReference>
<dbReference type="InterPro" id="IPR053197">
    <property type="entry name" value="F-box_SCFL_complex_component"/>
</dbReference>
<feature type="compositionally biased region" description="Basic residues" evidence="1">
    <location>
        <begin position="1"/>
        <end position="11"/>
    </location>
</feature>
<dbReference type="Gene3D" id="1.20.1280.50">
    <property type="match status" value="1"/>
</dbReference>
<protein>
    <submittedName>
        <fullName evidence="4">F-box protein At2g39490-like</fullName>
    </submittedName>
</protein>
<dbReference type="SUPFAM" id="SSF52047">
    <property type="entry name" value="RNI-like"/>
    <property type="match status" value="1"/>
</dbReference>
<keyword evidence="3" id="KW-1185">Reference proteome</keyword>
<dbReference type="PANTHER" id="PTHR34223">
    <property type="entry name" value="OS11G0201299 PROTEIN"/>
    <property type="match status" value="1"/>
</dbReference>
<evidence type="ECO:0000259" key="2">
    <source>
        <dbReference type="PROSITE" id="PS50181"/>
    </source>
</evidence>
<dbReference type="SUPFAM" id="SSF81383">
    <property type="entry name" value="F-box domain"/>
    <property type="match status" value="1"/>
</dbReference>
<dbReference type="AlphaFoldDB" id="A0A6P6AHD1"/>
<dbReference type="KEGG" id="dzi:111309511"/>
<feature type="region of interest" description="Disordered" evidence="1">
    <location>
        <begin position="1"/>
        <end position="22"/>
    </location>
</feature>
<dbReference type="InterPro" id="IPR036047">
    <property type="entry name" value="F-box-like_dom_sf"/>
</dbReference>
<dbReference type="CDD" id="cd22160">
    <property type="entry name" value="F-box_AtFBL13-like"/>
    <property type="match status" value="1"/>
</dbReference>
<name>A0A6P6AHD1_DURZI</name>
<feature type="domain" description="F-box" evidence="2">
    <location>
        <begin position="35"/>
        <end position="81"/>
    </location>
</feature>
<dbReference type="PANTHER" id="PTHR34223:SF83">
    <property type="entry name" value="F-BOX DOMAIN-CONTAINING PROTEIN"/>
    <property type="match status" value="1"/>
</dbReference>
<evidence type="ECO:0000256" key="1">
    <source>
        <dbReference type="SAM" id="MobiDB-lite"/>
    </source>
</evidence>
<reference evidence="4" key="1">
    <citation type="submission" date="2025-08" db="UniProtKB">
        <authorList>
            <consortium name="RefSeq"/>
        </authorList>
    </citation>
    <scope>IDENTIFICATION</scope>
    <source>
        <tissue evidence="4">Fruit stalk</tissue>
    </source>
</reference>
<sequence>MGKQSMIKKKNREKEQDPADNLRNTANEQLNMEPKDLISCFPDEILFRIITFLPFESAVQTTLLSTRWKDLWKKTLVLKGTIEDVLVNIFSLLDDFAELHPPRNTWGFQFDFGQGRVLFVAIAPNNTLHLDFSSGEQEIPRSFDWLLPLNLPSSNQWPFPYNHDKSLTIAKCNGVQSLDIHNVARLQKLVSFRYQASCKCNPPWLSFMWNFGLHMEDVMLDFRQGPTQWTWQYENDFHYTPRYGIYKRNHCGCATKLKCFKSIGKSIDNVKSLTLCKWFFEESICKKLLSARRNLGFCFNKLKELWWIDCSMERENIDALLCFLKFCPNLERLYVTIDPKCYNLPSTEKFSAIVSVTDKLNDLKVVKLEGYGDEQKEILLARRLIPLFRGNPVILSKSNGTCLRHMVKLHKLEKKGMCTQEGKFSDPEPSAVQEPNPNSGNEADGTVERYKASLVAKSYTQTYGVDY</sequence>
<dbReference type="Proteomes" id="UP000515121">
    <property type="component" value="Unplaced"/>
</dbReference>
<gene>
    <name evidence="4" type="primary">LOC111309511</name>
</gene>
<evidence type="ECO:0000313" key="3">
    <source>
        <dbReference type="Proteomes" id="UP000515121"/>
    </source>
</evidence>
<dbReference type="PROSITE" id="PS50181">
    <property type="entry name" value="FBOX"/>
    <property type="match status" value="1"/>
</dbReference>
<organism evidence="3 4">
    <name type="scientific">Durio zibethinus</name>
    <name type="common">Durian</name>
    <dbReference type="NCBI Taxonomy" id="66656"/>
    <lineage>
        <taxon>Eukaryota</taxon>
        <taxon>Viridiplantae</taxon>
        <taxon>Streptophyta</taxon>
        <taxon>Embryophyta</taxon>
        <taxon>Tracheophyta</taxon>
        <taxon>Spermatophyta</taxon>
        <taxon>Magnoliopsida</taxon>
        <taxon>eudicotyledons</taxon>
        <taxon>Gunneridae</taxon>
        <taxon>Pentapetalae</taxon>
        <taxon>rosids</taxon>
        <taxon>malvids</taxon>
        <taxon>Malvales</taxon>
        <taxon>Malvaceae</taxon>
        <taxon>Helicteroideae</taxon>
        <taxon>Durio</taxon>
    </lineage>
</organism>